<feature type="region of interest" description="Disordered" evidence="1">
    <location>
        <begin position="150"/>
        <end position="211"/>
    </location>
</feature>
<name>A0ABD0J7H5_9CAEN</name>
<evidence type="ECO:0000256" key="1">
    <source>
        <dbReference type="SAM" id="MobiDB-lite"/>
    </source>
</evidence>
<dbReference type="EMBL" id="JACVVK020000587">
    <property type="protein sequence ID" value="KAK7464537.1"/>
    <property type="molecule type" value="Genomic_DNA"/>
</dbReference>
<feature type="region of interest" description="Disordered" evidence="1">
    <location>
        <begin position="223"/>
        <end position="289"/>
    </location>
</feature>
<feature type="compositionally biased region" description="Polar residues" evidence="1">
    <location>
        <begin position="155"/>
        <end position="166"/>
    </location>
</feature>
<feature type="compositionally biased region" description="Basic and acidic residues" evidence="1">
    <location>
        <begin position="280"/>
        <end position="289"/>
    </location>
</feature>
<feature type="non-terminal residue" evidence="2">
    <location>
        <position position="328"/>
    </location>
</feature>
<keyword evidence="3" id="KW-1185">Reference proteome</keyword>
<accession>A0ABD0J7H5</accession>
<comment type="caution">
    <text evidence="2">The sequence shown here is derived from an EMBL/GenBank/DDBJ whole genome shotgun (WGS) entry which is preliminary data.</text>
</comment>
<protein>
    <submittedName>
        <fullName evidence="2">Uncharacterized protein</fullName>
    </submittedName>
</protein>
<gene>
    <name evidence="2" type="ORF">BaRGS_00037898</name>
</gene>
<feature type="compositionally biased region" description="Basic residues" evidence="1">
    <location>
        <begin position="58"/>
        <end position="78"/>
    </location>
</feature>
<dbReference type="AlphaFoldDB" id="A0ABD0J7H5"/>
<reference evidence="2 3" key="1">
    <citation type="journal article" date="2023" name="Sci. Data">
        <title>Genome assembly of the Korean intertidal mud-creeper Batillaria attramentaria.</title>
        <authorList>
            <person name="Patra A.K."/>
            <person name="Ho P.T."/>
            <person name="Jun S."/>
            <person name="Lee S.J."/>
            <person name="Kim Y."/>
            <person name="Won Y.J."/>
        </authorList>
    </citation>
    <scope>NUCLEOTIDE SEQUENCE [LARGE SCALE GENOMIC DNA]</scope>
    <source>
        <strain evidence="2">Wonlab-2016</strain>
    </source>
</reference>
<feature type="region of interest" description="Disordered" evidence="1">
    <location>
        <begin position="103"/>
        <end position="129"/>
    </location>
</feature>
<proteinExistence type="predicted"/>
<feature type="compositionally biased region" description="Basic and acidic residues" evidence="1">
    <location>
        <begin position="223"/>
        <end position="238"/>
    </location>
</feature>
<evidence type="ECO:0000313" key="2">
    <source>
        <dbReference type="EMBL" id="KAK7464537.1"/>
    </source>
</evidence>
<feature type="compositionally biased region" description="Low complexity" evidence="1">
    <location>
        <begin position="239"/>
        <end position="258"/>
    </location>
</feature>
<sequence>MYSSGSVNRLCIVPAVAVVMRMSVKLRCFASVKGLSGLPLICLVWFALQGQAAGLSGHHSHGHYTTRSSNHHNQHPGRSRTPYYVNGKPGNHIINPSYNLYRGQTQDGAKPTPAQAPPPGHSVTSKPTLYVLNNRPKYVLVPGSSYTAYSEKDAQGTTKYPNTDNTGEYVYPISLEGDTISNHGGAHGNDRESARSGSSANDYPYSEHDQDPFSFLRFTSYDEGKQGQDAQNHHRDETPTITHPQQHPPTNTYPQQHTEQSYPGGDQRQSSIPGASPPRSDGDVRGSFRGDDVVAVTDCALLEEFDSDMMGRTHCLAAKTCSSIHMRR</sequence>
<dbReference type="Proteomes" id="UP001519460">
    <property type="component" value="Unassembled WGS sequence"/>
</dbReference>
<organism evidence="2 3">
    <name type="scientific">Batillaria attramentaria</name>
    <dbReference type="NCBI Taxonomy" id="370345"/>
    <lineage>
        <taxon>Eukaryota</taxon>
        <taxon>Metazoa</taxon>
        <taxon>Spiralia</taxon>
        <taxon>Lophotrochozoa</taxon>
        <taxon>Mollusca</taxon>
        <taxon>Gastropoda</taxon>
        <taxon>Caenogastropoda</taxon>
        <taxon>Sorbeoconcha</taxon>
        <taxon>Cerithioidea</taxon>
        <taxon>Batillariidae</taxon>
        <taxon>Batillaria</taxon>
    </lineage>
</organism>
<feature type="region of interest" description="Disordered" evidence="1">
    <location>
        <begin position="57"/>
        <end position="80"/>
    </location>
</feature>
<evidence type="ECO:0000313" key="3">
    <source>
        <dbReference type="Proteomes" id="UP001519460"/>
    </source>
</evidence>